<dbReference type="GeneID" id="77803958"/>
<name>A0ABY7D5C0_9BASI</name>
<evidence type="ECO:0000256" key="1">
    <source>
        <dbReference type="SAM" id="MobiDB-lite"/>
    </source>
</evidence>
<evidence type="ECO:0000313" key="3">
    <source>
        <dbReference type="Proteomes" id="UP001164743"/>
    </source>
</evidence>
<evidence type="ECO:0000313" key="2">
    <source>
        <dbReference type="EMBL" id="WAQ91472.1"/>
    </source>
</evidence>
<reference evidence="2" key="1">
    <citation type="submission" date="2022-10" db="EMBL/GenBank/DDBJ databases">
        <title>Puccinia triticina Genome sequencing and assembly.</title>
        <authorList>
            <person name="Li C."/>
        </authorList>
    </citation>
    <scope>NUCLEOTIDE SEQUENCE</scope>
    <source>
        <strain evidence="2">Pt15</strain>
    </source>
</reference>
<keyword evidence="3" id="KW-1185">Reference proteome</keyword>
<dbReference type="EMBL" id="CP110434">
    <property type="protein sequence ID" value="WAQ91472.1"/>
    <property type="molecule type" value="Genomic_DNA"/>
</dbReference>
<protein>
    <submittedName>
        <fullName evidence="2">Uncharacterized protein</fullName>
    </submittedName>
</protein>
<feature type="region of interest" description="Disordered" evidence="1">
    <location>
        <begin position="40"/>
        <end position="67"/>
    </location>
</feature>
<proteinExistence type="predicted"/>
<gene>
    <name evidence="2" type="ORF">PtA15_14A356</name>
</gene>
<accession>A0ABY7D5C0</accession>
<dbReference type="Proteomes" id="UP001164743">
    <property type="component" value="Chromosome 14A"/>
</dbReference>
<feature type="compositionally biased region" description="Polar residues" evidence="1">
    <location>
        <begin position="40"/>
        <end position="59"/>
    </location>
</feature>
<organism evidence="2 3">
    <name type="scientific">Puccinia triticina</name>
    <dbReference type="NCBI Taxonomy" id="208348"/>
    <lineage>
        <taxon>Eukaryota</taxon>
        <taxon>Fungi</taxon>
        <taxon>Dikarya</taxon>
        <taxon>Basidiomycota</taxon>
        <taxon>Pucciniomycotina</taxon>
        <taxon>Pucciniomycetes</taxon>
        <taxon>Pucciniales</taxon>
        <taxon>Pucciniaceae</taxon>
        <taxon>Puccinia</taxon>
    </lineage>
</organism>
<sequence length="82" mass="8632">MLGSIPIRLTDRILHPAAGCGQGASILGGAAVQIATGQSTFGSPTPLQERQAKAEQQLSADDHRSSTADCLPRVCERNHPRL</sequence>
<dbReference type="RefSeq" id="XP_053027027.1">
    <property type="nucleotide sequence ID" value="XM_053163063.1"/>
</dbReference>